<dbReference type="AlphaFoldDB" id="A0A1X6NZ26"/>
<evidence type="ECO:0000256" key="9">
    <source>
        <dbReference type="ARBA" id="ARBA00034808"/>
    </source>
</evidence>
<dbReference type="SMART" id="SM00487">
    <property type="entry name" value="DEXDc"/>
    <property type="match status" value="1"/>
</dbReference>
<gene>
    <name evidence="14" type="ORF">BU14_0324s0015</name>
</gene>
<dbReference type="EC" id="5.6.2.4" evidence="9"/>
<dbReference type="GO" id="GO:0016787">
    <property type="term" value="F:hydrolase activity"/>
    <property type="evidence" value="ECO:0007669"/>
    <property type="project" value="UniProtKB-KW"/>
</dbReference>
<evidence type="ECO:0000256" key="8">
    <source>
        <dbReference type="ARBA" id="ARBA00034617"/>
    </source>
</evidence>
<evidence type="ECO:0000256" key="10">
    <source>
        <dbReference type="SAM" id="Coils"/>
    </source>
</evidence>
<dbReference type="SMART" id="SM00490">
    <property type="entry name" value="HELICc"/>
    <property type="match status" value="1"/>
</dbReference>
<evidence type="ECO:0000259" key="13">
    <source>
        <dbReference type="PROSITE" id="PS51194"/>
    </source>
</evidence>
<dbReference type="Pfam" id="PF00271">
    <property type="entry name" value="Helicase_C"/>
    <property type="match status" value="1"/>
</dbReference>
<dbReference type="Proteomes" id="UP000218209">
    <property type="component" value="Unassembled WGS sequence"/>
</dbReference>
<reference evidence="14 15" key="1">
    <citation type="submission" date="2017-03" db="EMBL/GenBank/DDBJ databases">
        <title>WGS assembly of Porphyra umbilicalis.</title>
        <authorList>
            <person name="Brawley S.H."/>
            <person name="Blouin N.A."/>
            <person name="Ficko-Blean E."/>
            <person name="Wheeler G.L."/>
            <person name="Lohr M."/>
            <person name="Goodson H.V."/>
            <person name="Jenkins J.W."/>
            <person name="Blaby-Haas C.E."/>
            <person name="Helliwell K.E."/>
            <person name="Chan C."/>
            <person name="Marriage T."/>
            <person name="Bhattacharya D."/>
            <person name="Klein A.S."/>
            <person name="Badis Y."/>
            <person name="Brodie J."/>
            <person name="Cao Y."/>
            <person name="Collen J."/>
            <person name="Dittami S.M."/>
            <person name="Gachon C.M."/>
            <person name="Green B.R."/>
            <person name="Karpowicz S."/>
            <person name="Kim J.W."/>
            <person name="Kudahl U."/>
            <person name="Lin S."/>
            <person name="Michel G."/>
            <person name="Mittag M."/>
            <person name="Olson B.J."/>
            <person name="Pangilinan J."/>
            <person name="Peng Y."/>
            <person name="Qiu H."/>
            <person name="Shu S."/>
            <person name="Singer J.T."/>
            <person name="Smith A.G."/>
            <person name="Sprecher B.N."/>
            <person name="Wagner V."/>
            <person name="Wang W."/>
            <person name="Wang Z.-Y."/>
            <person name="Yan J."/>
            <person name="Yarish C."/>
            <person name="Zoeuner-Riek S."/>
            <person name="Zhuang Y."/>
            <person name="Zou Y."/>
            <person name="Lindquist E.A."/>
            <person name="Grimwood J."/>
            <person name="Barry K."/>
            <person name="Rokhsar D.S."/>
            <person name="Schmutz J."/>
            <person name="Stiller J.W."/>
            <person name="Grossman A.R."/>
            <person name="Prochnik S.E."/>
        </authorList>
    </citation>
    <scope>NUCLEOTIDE SEQUENCE [LARGE SCALE GENOMIC DNA]</scope>
    <source>
        <strain evidence="14">4086291</strain>
    </source>
</reference>
<accession>A0A1X6NZ26</accession>
<dbReference type="GO" id="GO:0000724">
    <property type="term" value="P:double-strand break repair via homologous recombination"/>
    <property type="evidence" value="ECO:0007669"/>
    <property type="project" value="TreeGrafter"/>
</dbReference>
<dbReference type="InterPro" id="IPR027417">
    <property type="entry name" value="P-loop_NTPase"/>
</dbReference>
<dbReference type="InterPro" id="IPR011545">
    <property type="entry name" value="DEAD/DEAH_box_helicase_dom"/>
</dbReference>
<dbReference type="OrthoDB" id="10261556at2759"/>
<feature type="compositionally biased region" description="Gly residues" evidence="11">
    <location>
        <begin position="252"/>
        <end position="261"/>
    </location>
</feature>
<evidence type="ECO:0000259" key="12">
    <source>
        <dbReference type="PROSITE" id="PS51192"/>
    </source>
</evidence>
<dbReference type="PANTHER" id="PTHR13710:SF105">
    <property type="entry name" value="ATP-DEPENDENT DNA HELICASE Q1"/>
    <property type="match status" value="1"/>
</dbReference>
<sequence>MSTGHGSDDDDVVCVDDDPCEVVGEPDAVDLAALAALDAKDFAEASDAPMPLPAVGRAWGNGAGPATAATSAGAASSLTADAELEAIDAELAAARSDVERLETSLADARSTVRALVTRHEERLVHLQAVADARTDWSSSTAFPWSTSVFAALRDTFHLTAFRGLQLDAINAAASGRDVWFQSATGSGKSLLFQLLAVVQGGVTLVVSPLLALMEDQVRAMGELGISARVMSSAVSREDKRTALAALHAHGATDGGGGGAARGRGRGAAASTAAASPPEAVVLYTTPETLTKNKQLLAALHAVATAGALRRFVVDEAHCCSLWGHDFRRAYQELGILKARFPDTPILALTATATPGVRRDVCTTLGIPRAVFLKGVSDRPNIRYIVLRKTDGDGEAGATASSALAAQVATVVRTYAPRPVAAGAGQRRPPHPPAALVYVNAKREIHGLLAALRTSGLSATPYHADMTDTDRSASAAAWFVNSVQVMVATVAFGLGVSKPDVALVVHAGLVRSLQHFQQESGRAGRDGAPATSVTLASAGDYLGVLKHAATDYNQHAAAAVPDLTDVMRYCFSQVTEADMDGGGKPGGGERGKAADGGCSRGGGEGSQRQRKKRKQ</sequence>
<dbReference type="InterPro" id="IPR004589">
    <property type="entry name" value="DNA_helicase_ATP-dep_RecQ"/>
</dbReference>
<name>A0A1X6NZ26_PORUM</name>
<dbReference type="Gene3D" id="3.40.50.300">
    <property type="entry name" value="P-loop containing nucleotide triphosphate hydrolases"/>
    <property type="match status" value="2"/>
</dbReference>
<dbReference type="Pfam" id="PF00270">
    <property type="entry name" value="DEAD"/>
    <property type="match status" value="1"/>
</dbReference>
<evidence type="ECO:0000313" key="14">
    <source>
        <dbReference type="EMBL" id="OSX73852.1"/>
    </source>
</evidence>
<dbReference type="PROSITE" id="PS51194">
    <property type="entry name" value="HELICASE_CTER"/>
    <property type="match status" value="1"/>
</dbReference>
<dbReference type="SUPFAM" id="SSF52540">
    <property type="entry name" value="P-loop containing nucleoside triphosphate hydrolases"/>
    <property type="match status" value="1"/>
</dbReference>
<dbReference type="GO" id="GO:0005524">
    <property type="term" value="F:ATP binding"/>
    <property type="evidence" value="ECO:0007669"/>
    <property type="project" value="UniProtKB-KW"/>
</dbReference>
<keyword evidence="7" id="KW-0413">Isomerase</keyword>
<feature type="region of interest" description="Disordered" evidence="11">
    <location>
        <begin position="576"/>
        <end position="614"/>
    </location>
</feature>
<evidence type="ECO:0000256" key="1">
    <source>
        <dbReference type="ARBA" id="ARBA00005446"/>
    </source>
</evidence>
<feature type="domain" description="Helicase C-terminal" evidence="13">
    <location>
        <begin position="406"/>
        <end position="566"/>
    </location>
</feature>
<protein>
    <recommendedName>
        <fullName evidence="9">DNA 3'-5' helicase</fullName>
        <ecNumber evidence="9">5.6.2.4</ecNumber>
    </recommendedName>
</protein>
<evidence type="ECO:0000256" key="7">
    <source>
        <dbReference type="ARBA" id="ARBA00023235"/>
    </source>
</evidence>
<dbReference type="InterPro" id="IPR014001">
    <property type="entry name" value="Helicase_ATP-bd"/>
</dbReference>
<comment type="catalytic activity">
    <reaction evidence="8">
        <text>Couples ATP hydrolysis with the unwinding of duplex DNA by translocating in the 3'-5' direction.</text>
        <dbReference type="EC" id="5.6.2.4"/>
    </reaction>
</comment>
<dbReference type="PANTHER" id="PTHR13710">
    <property type="entry name" value="DNA HELICASE RECQ FAMILY MEMBER"/>
    <property type="match status" value="1"/>
</dbReference>
<evidence type="ECO:0000256" key="11">
    <source>
        <dbReference type="SAM" id="MobiDB-lite"/>
    </source>
</evidence>
<feature type="coiled-coil region" evidence="10">
    <location>
        <begin position="84"/>
        <end position="118"/>
    </location>
</feature>
<dbReference type="NCBIfam" id="TIGR00614">
    <property type="entry name" value="recQ_fam"/>
    <property type="match status" value="1"/>
</dbReference>
<keyword evidence="4" id="KW-0347">Helicase</keyword>
<dbReference type="GO" id="GO:0009378">
    <property type="term" value="F:four-way junction helicase activity"/>
    <property type="evidence" value="ECO:0007669"/>
    <property type="project" value="TreeGrafter"/>
</dbReference>
<evidence type="ECO:0000256" key="5">
    <source>
        <dbReference type="ARBA" id="ARBA00022840"/>
    </source>
</evidence>
<keyword evidence="15" id="KW-1185">Reference proteome</keyword>
<evidence type="ECO:0000256" key="6">
    <source>
        <dbReference type="ARBA" id="ARBA00023125"/>
    </source>
</evidence>
<keyword evidence="2" id="KW-0547">Nucleotide-binding</keyword>
<dbReference type="GO" id="GO:0043138">
    <property type="term" value="F:3'-5' DNA helicase activity"/>
    <property type="evidence" value="ECO:0007669"/>
    <property type="project" value="UniProtKB-EC"/>
</dbReference>
<dbReference type="PROSITE" id="PS51192">
    <property type="entry name" value="HELICASE_ATP_BIND_1"/>
    <property type="match status" value="1"/>
</dbReference>
<dbReference type="GO" id="GO:0005737">
    <property type="term" value="C:cytoplasm"/>
    <property type="evidence" value="ECO:0007669"/>
    <property type="project" value="TreeGrafter"/>
</dbReference>
<evidence type="ECO:0000313" key="15">
    <source>
        <dbReference type="Proteomes" id="UP000218209"/>
    </source>
</evidence>
<dbReference type="InterPro" id="IPR001650">
    <property type="entry name" value="Helicase_C-like"/>
</dbReference>
<keyword evidence="5" id="KW-0067">ATP-binding</keyword>
<organism evidence="14 15">
    <name type="scientific">Porphyra umbilicalis</name>
    <name type="common">Purple laver</name>
    <name type="synonym">Red alga</name>
    <dbReference type="NCBI Taxonomy" id="2786"/>
    <lineage>
        <taxon>Eukaryota</taxon>
        <taxon>Rhodophyta</taxon>
        <taxon>Bangiophyceae</taxon>
        <taxon>Bangiales</taxon>
        <taxon>Bangiaceae</taxon>
        <taxon>Porphyra</taxon>
    </lineage>
</organism>
<dbReference type="GO" id="GO:0003677">
    <property type="term" value="F:DNA binding"/>
    <property type="evidence" value="ECO:0007669"/>
    <property type="project" value="UniProtKB-KW"/>
</dbReference>
<dbReference type="EMBL" id="KV918976">
    <property type="protein sequence ID" value="OSX73852.1"/>
    <property type="molecule type" value="Genomic_DNA"/>
</dbReference>
<keyword evidence="6" id="KW-0238">DNA-binding</keyword>
<proteinExistence type="inferred from homology"/>
<evidence type="ECO:0000256" key="4">
    <source>
        <dbReference type="ARBA" id="ARBA00022806"/>
    </source>
</evidence>
<comment type="similarity">
    <text evidence="1">Belongs to the helicase family. RecQ subfamily.</text>
</comment>
<feature type="domain" description="Helicase ATP-binding" evidence="12">
    <location>
        <begin position="169"/>
        <end position="370"/>
    </location>
</feature>
<keyword evidence="3" id="KW-0378">Hydrolase</keyword>
<dbReference type="GO" id="GO:0005694">
    <property type="term" value="C:chromosome"/>
    <property type="evidence" value="ECO:0007669"/>
    <property type="project" value="TreeGrafter"/>
</dbReference>
<evidence type="ECO:0000256" key="2">
    <source>
        <dbReference type="ARBA" id="ARBA00022741"/>
    </source>
</evidence>
<keyword evidence="10" id="KW-0175">Coiled coil</keyword>
<feature type="region of interest" description="Disordered" evidence="11">
    <location>
        <begin position="249"/>
        <end position="271"/>
    </location>
</feature>
<evidence type="ECO:0000256" key="3">
    <source>
        <dbReference type="ARBA" id="ARBA00022801"/>
    </source>
</evidence>